<dbReference type="PATRIC" id="fig|1291052.5.peg.2267"/>
<reference evidence="1 2" key="1">
    <citation type="journal article" date="2015" name="Genome Announc.">
        <title>Expanding the biotechnology potential of lactobacilli through comparative genomics of 213 strains and associated genera.</title>
        <authorList>
            <person name="Sun Z."/>
            <person name="Harris H.M."/>
            <person name="McCann A."/>
            <person name="Guo C."/>
            <person name="Argimon S."/>
            <person name="Zhang W."/>
            <person name="Yang X."/>
            <person name="Jeffery I.B."/>
            <person name="Cooney J.C."/>
            <person name="Kagawa T.F."/>
            <person name="Liu W."/>
            <person name="Song Y."/>
            <person name="Salvetti E."/>
            <person name="Wrobel A."/>
            <person name="Rasinkangas P."/>
            <person name="Parkhill J."/>
            <person name="Rea M.C."/>
            <person name="O'Sullivan O."/>
            <person name="Ritari J."/>
            <person name="Douillard F.P."/>
            <person name="Paul Ross R."/>
            <person name="Yang R."/>
            <person name="Briner A.E."/>
            <person name="Felis G.E."/>
            <person name="de Vos W.M."/>
            <person name="Barrangou R."/>
            <person name="Klaenhammer T.R."/>
            <person name="Caufield P.W."/>
            <person name="Cui Y."/>
            <person name="Zhang H."/>
            <person name="O'Toole P.W."/>
        </authorList>
    </citation>
    <scope>NUCLEOTIDE SEQUENCE [LARGE SCALE GENOMIC DNA]</scope>
    <source>
        <strain evidence="1 2">DSM 20505</strain>
    </source>
</reference>
<comment type="caution">
    <text evidence="1">The sequence shown here is derived from an EMBL/GenBank/DDBJ whole genome shotgun (WGS) entry which is preliminary data.</text>
</comment>
<gene>
    <name evidence="1" type="ORF">FC18_GL002203</name>
</gene>
<protein>
    <submittedName>
        <fullName evidence="1">Uncharacterized protein</fullName>
    </submittedName>
</protein>
<dbReference type="EMBL" id="AYYO01000044">
    <property type="protein sequence ID" value="KRM54787.1"/>
    <property type="molecule type" value="Genomic_DNA"/>
</dbReference>
<name>A0A0R1ZUX0_9LACO</name>
<dbReference type="AlphaFoldDB" id="A0A0R1ZUX0"/>
<evidence type="ECO:0000313" key="2">
    <source>
        <dbReference type="Proteomes" id="UP000051679"/>
    </source>
</evidence>
<sequence length="69" mass="8101">MRARTLKDRAEQKAIENANDPLAITNLLYEQNLNVEDMSEAASHIPLEDMCDWYDWEVYRLERKAMVTA</sequence>
<keyword evidence="2" id="KW-1185">Reference proteome</keyword>
<dbReference type="Proteomes" id="UP000051679">
    <property type="component" value="Unassembled WGS sequence"/>
</dbReference>
<organism evidence="1 2">
    <name type="scientific">Lacticaseibacillus sharpeae JCM 1186 = DSM 20505</name>
    <dbReference type="NCBI Taxonomy" id="1291052"/>
    <lineage>
        <taxon>Bacteria</taxon>
        <taxon>Bacillati</taxon>
        <taxon>Bacillota</taxon>
        <taxon>Bacilli</taxon>
        <taxon>Lactobacillales</taxon>
        <taxon>Lactobacillaceae</taxon>
        <taxon>Lacticaseibacillus</taxon>
    </lineage>
</organism>
<dbReference type="STRING" id="1291052.FC18_GL002203"/>
<accession>A0A0R1ZUX0</accession>
<evidence type="ECO:0000313" key="1">
    <source>
        <dbReference type="EMBL" id="KRM54787.1"/>
    </source>
</evidence>
<proteinExistence type="predicted"/>